<keyword evidence="4" id="KW-1185">Reference proteome</keyword>
<reference evidence="3 4" key="1">
    <citation type="submission" date="2019-07" db="EMBL/GenBank/DDBJ databases">
        <title>Draft genome for Streptomyces benahoarensis MZ03-48.</title>
        <authorList>
            <person name="Gonzalez-Pimentel J.L."/>
        </authorList>
    </citation>
    <scope>NUCLEOTIDE SEQUENCE [LARGE SCALE GENOMIC DNA]</scope>
    <source>
        <strain evidence="3 4">MZ03-48</strain>
    </source>
</reference>
<dbReference type="EMBL" id="VKLS01000148">
    <property type="protein sequence ID" value="TSB40263.1"/>
    <property type="molecule type" value="Genomic_DNA"/>
</dbReference>
<dbReference type="AlphaFoldDB" id="A0A553ZFN8"/>
<feature type="region of interest" description="Disordered" evidence="1">
    <location>
        <begin position="320"/>
        <end position="354"/>
    </location>
</feature>
<proteinExistence type="predicted"/>
<feature type="domain" description="Outer membrane channel protein CpnT-like N-terminal" evidence="2">
    <location>
        <begin position="10"/>
        <end position="151"/>
    </location>
</feature>
<name>A0A553ZFN8_9ACTN</name>
<gene>
    <name evidence="3" type="ORF">FNZ23_14255</name>
</gene>
<dbReference type="OrthoDB" id="9111418at2"/>
<sequence>MSLTLPGEVTWVLDLLGYEWPEADEDALFACAAAWRTFAEQVNETLSQGSSAANEVTSANSGEAIEGFTDEWGSFAGGGNSGDNYLRDAAAAAEVIALAFDAAALAVIEGKVAVIVQLVMLAVELISAQAAAPFTLGLSELGAAGVTQATRLIVRQILDKIKREVMQAATKAMEHATMDAIKKMAKKAVSKESRKLAADYIKKTVKEEVKDKAVTAGKDQAREFAKETLVEGAKEKAKEAGTEMGQNVAEQGIETHFGERDGIRWNETADIGKEKANEYADDVQKDAGERLQTYQDGVTSLTDPTAYVDRAQSDLTERGLNHAQRQADHHTGGAATRHQEHTDTAREHVRSVFG</sequence>
<evidence type="ECO:0000256" key="1">
    <source>
        <dbReference type="SAM" id="MobiDB-lite"/>
    </source>
</evidence>
<evidence type="ECO:0000313" key="4">
    <source>
        <dbReference type="Proteomes" id="UP000320888"/>
    </source>
</evidence>
<dbReference type="Proteomes" id="UP000320888">
    <property type="component" value="Unassembled WGS sequence"/>
</dbReference>
<dbReference type="InterPro" id="IPR057746">
    <property type="entry name" value="CpnT-like_N"/>
</dbReference>
<accession>A0A553ZFN8</accession>
<evidence type="ECO:0000259" key="2">
    <source>
        <dbReference type="Pfam" id="PF25547"/>
    </source>
</evidence>
<evidence type="ECO:0000313" key="3">
    <source>
        <dbReference type="EMBL" id="TSB40263.1"/>
    </source>
</evidence>
<dbReference type="Pfam" id="PF25547">
    <property type="entry name" value="WXG100_2"/>
    <property type="match status" value="1"/>
</dbReference>
<organism evidence="3 4">
    <name type="scientific">Streptomyces benahoarensis</name>
    <dbReference type="NCBI Taxonomy" id="2595054"/>
    <lineage>
        <taxon>Bacteria</taxon>
        <taxon>Bacillati</taxon>
        <taxon>Actinomycetota</taxon>
        <taxon>Actinomycetes</taxon>
        <taxon>Kitasatosporales</taxon>
        <taxon>Streptomycetaceae</taxon>
        <taxon>Streptomyces</taxon>
    </lineage>
</organism>
<dbReference type="RefSeq" id="WP_143942854.1">
    <property type="nucleotide sequence ID" value="NZ_VKLS01000148.1"/>
</dbReference>
<protein>
    <submittedName>
        <fullName evidence="3">PE-PGRS family protein</fullName>
    </submittedName>
</protein>
<comment type="caution">
    <text evidence="3">The sequence shown here is derived from an EMBL/GenBank/DDBJ whole genome shotgun (WGS) entry which is preliminary data.</text>
</comment>